<evidence type="ECO:0000313" key="1">
    <source>
        <dbReference type="EMBL" id="QHS86489.1"/>
    </source>
</evidence>
<name>A0A6C0B4N2_9ZZZZ</name>
<dbReference type="AlphaFoldDB" id="A0A6C0B4N2"/>
<protein>
    <submittedName>
        <fullName evidence="1">Uncharacterized protein</fullName>
    </submittedName>
</protein>
<dbReference type="EMBL" id="MN739056">
    <property type="protein sequence ID" value="QHS86489.1"/>
    <property type="molecule type" value="Genomic_DNA"/>
</dbReference>
<reference evidence="1" key="1">
    <citation type="journal article" date="2020" name="Nature">
        <title>Giant virus diversity and host interactions through global metagenomics.</title>
        <authorList>
            <person name="Schulz F."/>
            <person name="Roux S."/>
            <person name="Paez-Espino D."/>
            <person name="Jungbluth S."/>
            <person name="Walsh D.A."/>
            <person name="Denef V.J."/>
            <person name="McMahon K.D."/>
            <person name="Konstantinidis K.T."/>
            <person name="Eloe-Fadrosh E.A."/>
            <person name="Kyrpides N.C."/>
            <person name="Woyke T."/>
        </authorList>
    </citation>
    <scope>NUCLEOTIDE SEQUENCE</scope>
    <source>
        <strain evidence="1">GVMAG-M-3300009187-29</strain>
    </source>
</reference>
<accession>A0A6C0B4N2</accession>
<sequence length="113" mass="11948">MYIYIQQKIAPGAAGAPLSAVLEIPAGLVVGVYYDDAATGAKVAIPKPPNAPATWIDGPGLVDTRQTFKIDFNAAILDDNDPNKLAFIAPASTGALLGGKKRRYHGKTKKSRR</sequence>
<organism evidence="1">
    <name type="scientific">viral metagenome</name>
    <dbReference type="NCBI Taxonomy" id="1070528"/>
    <lineage>
        <taxon>unclassified sequences</taxon>
        <taxon>metagenomes</taxon>
        <taxon>organismal metagenomes</taxon>
    </lineage>
</organism>
<proteinExistence type="predicted"/>